<accession>A0A0F9FXE3</accession>
<comment type="caution">
    <text evidence="1">The sequence shown here is derived from an EMBL/GenBank/DDBJ whole genome shotgun (WGS) entry which is preliminary data.</text>
</comment>
<proteinExistence type="predicted"/>
<protein>
    <submittedName>
        <fullName evidence="1">Uncharacterized protein</fullName>
    </submittedName>
</protein>
<dbReference type="AlphaFoldDB" id="A0A0F9FXE3"/>
<dbReference type="EMBL" id="LAZR01019826">
    <property type="protein sequence ID" value="KKL91089.1"/>
    <property type="molecule type" value="Genomic_DNA"/>
</dbReference>
<organism evidence="1">
    <name type="scientific">marine sediment metagenome</name>
    <dbReference type="NCBI Taxonomy" id="412755"/>
    <lineage>
        <taxon>unclassified sequences</taxon>
        <taxon>metagenomes</taxon>
        <taxon>ecological metagenomes</taxon>
    </lineage>
</organism>
<sequence length="90" mass="10459">MSIKKGKRMEGGNKYKMKNKKAEAVIKRLQEVNQTFTIKVLGDAENKVNAFTITSECQQFSSFRKNEYRGIQKNTIKLLEEAEIKFKILK</sequence>
<name>A0A0F9FXE3_9ZZZZ</name>
<gene>
    <name evidence="1" type="ORF">LCGC14_1898140</name>
</gene>
<reference evidence="1" key="1">
    <citation type="journal article" date="2015" name="Nature">
        <title>Complex archaea that bridge the gap between prokaryotes and eukaryotes.</title>
        <authorList>
            <person name="Spang A."/>
            <person name="Saw J.H."/>
            <person name="Jorgensen S.L."/>
            <person name="Zaremba-Niedzwiedzka K."/>
            <person name="Martijn J."/>
            <person name="Lind A.E."/>
            <person name="van Eijk R."/>
            <person name="Schleper C."/>
            <person name="Guy L."/>
            <person name="Ettema T.J."/>
        </authorList>
    </citation>
    <scope>NUCLEOTIDE SEQUENCE</scope>
</reference>
<evidence type="ECO:0000313" key="1">
    <source>
        <dbReference type="EMBL" id="KKL91089.1"/>
    </source>
</evidence>